<keyword evidence="7" id="KW-1185">Reference proteome</keyword>
<keyword evidence="2 4" id="KW-0238">DNA-binding</keyword>
<dbReference type="InterPro" id="IPR001647">
    <property type="entry name" value="HTH_TetR"/>
</dbReference>
<dbReference type="InterPro" id="IPR009057">
    <property type="entry name" value="Homeodomain-like_sf"/>
</dbReference>
<evidence type="ECO:0000256" key="2">
    <source>
        <dbReference type="ARBA" id="ARBA00023125"/>
    </source>
</evidence>
<dbReference type="PANTHER" id="PTHR30055:SF234">
    <property type="entry name" value="HTH-TYPE TRANSCRIPTIONAL REGULATOR BETI"/>
    <property type="match status" value="1"/>
</dbReference>
<dbReference type="GO" id="GO:0000976">
    <property type="term" value="F:transcription cis-regulatory region binding"/>
    <property type="evidence" value="ECO:0007669"/>
    <property type="project" value="TreeGrafter"/>
</dbReference>
<dbReference type="InterPro" id="IPR011075">
    <property type="entry name" value="TetR_C"/>
</dbReference>
<sequence>MNVMTGRRRGAVRSEAARRAILSATARLFAQAGYDNLAMERIAAEAGVGKQTIYRWWPSKGELVAECLLEGMLLPQRFALTDTGDLRADLVDWIQRLFDILSEPGGEGLLRSLIAAATENADVGRRLRDSLGGTSSIAVRLASAVASSQLRADAPLQEVGEALIGAVLVRALGRVPVAEGDAARLVDAVLGNSLGGG</sequence>
<feature type="DNA-binding region" description="H-T-H motif" evidence="4">
    <location>
        <begin position="38"/>
        <end position="57"/>
    </location>
</feature>
<dbReference type="InterPro" id="IPR050109">
    <property type="entry name" value="HTH-type_TetR-like_transc_reg"/>
</dbReference>
<dbReference type="Gene3D" id="1.10.10.60">
    <property type="entry name" value="Homeodomain-like"/>
    <property type="match status" value="1"/>
</dbReference>
<evidence type="ECO:0000259" key="5">
    <source>
        <dbReference type="PROSITE" id="PS50977"/>
    </source>
</evidence>
<dbReference type="GO" id="GO:0003700">
    <property type="term" value="F:DNA-binding transcription factor activity"/>
    <property type="evidence" value="ECO:0007669"/>
    <property type="project" value="TreeGrafter"/>
</dbReference>
<reference evidence="6 7" key="1">
    <citation type="submission" date="2019-06" db="EMBL/GenBank/DDBJ databases">
        <title>Sequencing the genomes of 1000 actinobacteria strains.</title>
        <authorList>
            <person name="Klenk H.-P."/>
        </authorList>
    </citation>
    <scope>NUCLEOTIDE SEQUENCE [LARGE SCALE GENOMIC DNA]</scope>
    <source>
        <strain evidence="6 7">DSM 45928</strain>
    </source>
</reference>
<organism evidence="6 7">
    <name type="scientific">Stackebrandtia endophytica</name>
    <dbReference type="NCBI Taxonomy" id="1496996"/>
    <lineage>
        <taxon>Bacteria</taxon>
        <taxon>Bacillati</taxon>
        <taxon>Actinomycetota</taxon>
        <taxon>Actinomycetes</taxon>
        <taxon>Glycomycetales</taxon>
        <taxon>Glycomycetaceae</taxon>
        <taxon>Stackebrandtia</taxon>
    </lineage>
</organism>
<dbReference type="PRINTS" id="PR00455">
    <property type="entry name" value="HTHTETR"/>
</dbReference>
<gene>
    <name evidence="6" type="ORF">FB566_0190</name>
</gene>
<evidence type="ECO:0000256" key="3">
    <source>
        <dbReference type="ARBA" id="ARBA00023163"/>
    </source>
</evidence>
<keyword evidence="1" id="KW-0805">Transcription regulation</keyword>
<dbReference type="PROSITE" id="PS50977">
    <property type="entry name" value="HTH_TETR_2"/>
    <property type="match status" value="1"/>
</dbReference>
<evidence type="ECO:0000256" key="4">
    <source>
        <dbReference type="PROSITE-ProRule" id="PRU00335"/>
    </source>
</evidence>
<dbReference type="AlphaFoldDB" id="A0A543AQ67"/>
<dbReference type="InParanoid" id="A0A543AQ67"/>
<dbReference type="PANTHER" id="PTHR30055">
    <property type="entry name" value="HTH-TYPE TRANSCRIPTIONAL REGULATOR RUTR"/>
    <property type="match status" value="1"/>
</dbReference>
<dbReference type="Gene3D" id="1.10.357.10">
    <property type="entry name" value="Tetracycline Repressor, domain 2"/>
    <property type="match status" value="1"/>
</dbReference>
<evidence type="ECO:0000256" key="1">
    <source>
        <dbReference type="ARBA" id="ARBA00023015"/>
    </source>
</evidence>
<dbReference type="InterPro" id="IPR036271">
    <property type="entry name" value="Tet_transcr_reg_TetR-rel_C_sf"/>
</dbReference>
<dbReference type="Proteomes" id="UP000317043">
    <property type="component" value="Unassembled WGS sequence"/>
</dbReference>
<evidence type="ECO:0000313" key="6">
    <source>
        <dbReference type="EMBL" id="TQL74704.1"/>
    </source>
</evidence>
<proteinExistence type="predicted"/>
<feature type="domain" description="HTH tetR-type" evidence="5">
    <location>
        <begin position="15"/>
        <end position="75"/>
    </location>
</feature>
<protein>
    <submittedName>
        <fullName evidence="6">TetR family transcriptional regulator</fullName>
    </submittedName>
</protein>
<evidence type="ECO:0000313" key="7">
    <source>
        <dbReference type="Proteomes" id="UP000317043"/>
    </source>
</evidence>
<dbReference type="EMBL" id="VFOW01000001">
    <property type="protein sequence ID" value="TQL74704.1"/>
    <property type="molecule type" value="Genomic_DNA"/>
</dbReference>
<dbReference type="SUPFAM" id="SSF46689">
    <property type="entry name" value="Homeodomain-like"/>
    <property type="match status" value="1"/>
</dbReference>
<dbReference type="Pfam" id="PF00440">
    <property type="entry name" value="TetR_N"/>
    <property type="match status" value="1"/>
</dbReference>
<dbReference type="Pfam" id="PF16859">
    <property type="entry name" value="TetR_C_11"/>
    <property type="match status" value="1"/>
</dbReference>
<name>A0A543AQ67_9ACTN</name>
<dbReference type="OrthoDB" id="9796019at2"/>
<keyword evidence="3" id="KW-0804">Transcription</keyword>
<comment type="caution">
    <text evidence="6">The sequence shown here is derived from an EMBL/GenBank/DDBJ whole genome shotgun (WGS) entry which is preliminary data.</text>
</comment>
<dbReference type="SUPFAM" id="SSF48498">
    <property type="entry name" value="Tetracyclin repressor-like, C-terminal domain"/>
    <property type="match status" value="1"/>
</dbReference>
<accession>A0A543AQ67</accession>